<dbReference type="SMART" id="SM00740">
    <property type="entry name" value="PASTA"/>
    <property type="match status" value="3"/>
</dbReference>
<feature type="binding site" evidence="10">
    <location>
        <position position="40"/>
    </location>
    <ligand>
        <name>ATP</name>
        <dbReference type="ChEBI" id="CHEBI:30616"/>
    </ligand>
</feature>
<feature type="region of interest" description="Disordered" evidence="11">
    <location>
        <begin position="570"/>
        <end position="626"/>
    </location>
</feature>
<keyword evidence="7 10" id="KW-0067">ATP-binding</keyword>
<keyword evidence="12" id="KW-1133">Transmembrane helix</keyword>
<dbReference type="PROSITE" id="PS00107">
    <property type="entry name" value="PROTEIN_KINASE_ATP"/>
    <property type="match status" value="1"/>
</dbReference>
<dbReference type="CDD" id="cd06577">
    <property type="entry name" value="PASTA_pknB"/>
    <property type="match status" value="3"/>
</dbReference>
<evidence type="ECO:0000259" key="13">
    <source>
        <dbReference type="PROSITE" id="PS50011"/>
    </source>
</evidence>
<evidence type="ECO:0000313" key="16">
    <source>
        <dbReference type="Proteomes" id="UP000234462"/>
    </source>
</evidence>
<keyword evidence="16" id="KW-1185">Reference proteome</keyword>
<protein>
    <recommendedName>
        <fullName evidence="1">non-specific serine/threonine protein kinase</fullName>
        <ecNumber evidence="1">2.7.11.1</ecNumber>
    </recommendedName>
</protein>
<comment type="catalytic activity">
    <reaction evidence="9">
        <text>L-seryl-[protein] + ATP = O-phospho-L-seryl-[protein] + ADP + H(+)</text>
        <dbReference type="Rhea" id="RHEA:17989"/>
        <dbReference type="Rhea" id="RHEA-COMP:9863"/>
        <dbReference type="Rhea" id="RHEA-COMP:11604"/>
        <dbReference type="ChEBI" id="CHEBI:15378"/>
        <dbReference type="ChEBI" id="CHEBI:29999"/>
        <dbReference type="ChEBI" id="CHEBI:30616"/>
        <dbReference type="ChEBI" id="CHEBI:83421"/>
        <dbReference type="ChEBI" id="CHEBI:456216"/>
        <dbReference type="EC" id="2.7.11.1"/>
    </reaction>
</comment>
<dbReference type="FunFam" id="1.10.510.10:FF:000021">
    <property type="entry name" value="Serine/threonine protein kinase"/>
    <property type="match status" value="1"/>
</dbReference>
<dbReference type="EC" id="2.7.11.1" evidence="1"/>
<comment type="catalytic activity">
    <reaction evidence="8">
        <text>L-threonyl-[protein] + ATP = O-phospho-L-threonyl-[protein] + ADP + H(+)</text>
        <dbReference type="Rhea" id="RHEA:46608"/>
        <dbReference type="Rhea" id="RHEA-COMP:11060"/>
        <dbReference type="Rhea" id="RHEA-COMP:11605"/>
        <dbReference type="ChEBI" id="CHEBI:15378"/>
        <dbReference type="ChEBI" id="CHEBI:30013"/>
        <dbReference type="ChEBI" id="CHEBI:30616"/>
        <dbReference type="ChEBI" id="CHEBI:61977"/>
        <dbReference type="ChEBI" id="CHEBI:456216"/>
        <dbReference type="EC" id="2.7.11.1"/>
    </reaction>
</comment>
<evidence type="ECO:0000256" key="12">
    <source>
        <dbReference type="SAM" id="Phobius"/>
    </source>
</evidence>
<proteinExistence type="predicted"/>
<dbReference type="PROSITE" id="PS00108">
    <property type="entry name" value="PROTEIN_KINASE_ST"/>
    <property type="match status" value="1"/>
</dbReference>
<dbReference type="AlphaFoldDB" id="A0A2H1L554"/>
<dbReference type="InterPro" id="IPR017441">
    <property type="entry name" value="Protein_kinase_ATP_BS"/>
</dbReference>
<dbReference type="OrthoDB" id="9762169at2"/>
<dbReference type="Proteomes" id="UP000234462">
    <property type="component" value="Unassembled WGS sequence"/>
</dbReference>
<evidence type="ECO:0000256" key="6">
    <source>
        <dbReference type="ARBA" id="ARBA00022777"/>
    </source>
</evidence>
<keyword evidence="12" id="KW-0812">Transmembrane</keyword>
<name>A0A2H1L554_9MICO</name>
<dbReference type="PROSITE" id="PS51178">
    <property type="entry name" value="PASTA"/>
    <property type="match status" value="3"/>
</dbReference>
<dbReference type="InterPro" id="IPR005543">
    <property type="entry name" value="PASTA_dom"/>
</dbReference>
<organism evidence="15 16">
    <name type="scientific">Brevibacterium jeotgali</name>
    <dbReference type="NCBI Taxonomy" id="1262550"/>
    <lineage>
        <taxon>Bacteria</taxon>
        <taxon>Bacillati</taxon>
        <taxon>Actinomycetota</taxon>
        <taxon>Actinomycetes</taxon>
        <taxon>Micrococcales</taxon>
        <taxon>Brevibacteriaceae</taxon>
        <taxon>Brevibacterium</taxon>
    </lineage>
</organism>
<dbReference type="PROSITE" id="PS50011">
    <property type="entry name" value="PROTEIN_KINASE_DOM"/>
    <property type="match status" value="1"/>
</dbReference>
<dbReference type="PANTHER" id="PTHR43289:SF6">
    <property type="entry name" value="SERINE_THREONINE-PROTEIN KINASE NEKL-3"/>
    <property type="match status" value="1"/>
</dbReference>
<feature type="domain" description="PASTA" evidence="14">
    <location>
        <begin position="369"/>
        <end position="435"/>
    </location>
</feature>
<dbReference type="PANTHER" id="PTHR43289">
    <property type="entry name" value="MITOGEN-ACTIVATED PROTEIN KINASE KINASE KINASE 20-RELATED"/>
    <property type="match status" value="1"/>
</dbReference>
<keyword evidence="5 10" id="KW-0547">Nucleotide-binding</keyword>
<keyword evidence="12" id="KW-0472">Membrane</keyword>
<evidence type="ECO:0000256" key="2">
    <source>
        <dbReference type="ARBA" id="ARBA00022527"/>
    </source>
</evidence>
<feature type="domain" description="PASTA" evidence="14">
    <location>
        <begin position="436"/>
        <end position="503"/>
    </location>
</feature>
<evidence type="ECO:0000313" key="15">
    <source>
        <dbReference type="EMBL" id="SMY11865.1"/>
    </source>
</evidence>
<evidence type="ECO:0000256" key="10">
    <source>
        <dbReference type="PROSITE-ProRule" id="PRU10141"/>
    </source>
</evidence>
<evidence type="ECO:0000256" key="4">
    <source>
        <dbReference type="ARBA" id="ARBA00022737"/>
    </source>
</evidence>
<dbReference type="Gene3D" id="1.10.510.10">
    <property type="entry name" value="Transferase(Phosphotransferase) domain 1"/>
    <property type="match status" value="1"/>
</dbReference>
<feature type="domain" description="PASTA" evidence="14">
    <location>
        <begin position="504"/>
        <end position="570"/>
    </location>
</feature>
<accession>A0A2H1L554</accession>
<dbReference type="GO" id="GO:0045717">
    <property type="term" value="P:negative regulation of fatty acid biosynthetic process"/>
    <property type="evidence" value="ECO:0007669"/>
    <property type="project" value="UniProtKB-ARBA"/>
</dbReference>
<feature type="compositionally biased region" description="Gly residues" evidence="11">
    <location>
        <begin position="604"/>
        <end position="622"/>
    </location>
</feature>
<dbReference type="Pfam" id="PF00069">
    <property type="entry name" value="Pkinase"/>
    <property type="match status" value="1"/>
</dbReference>
<dbReference type="InterPro" id="IPR000719">
    <property type="entry name" value="Prot_kinase_dom"/>
</dbReference>
<dbReference type="InterPro" id="IPR011009">
    <property type="entry name" value="Kinase-like_dom_sf"/>
</dbReference>
<evidence type="ECO:0000256" key="9">
    <source>
        <dbReference type="ARBA" id="ARBA00048679"/>
    </source>
</evidence>
<dbReference type="Gene3D" id="3.30.200.20">
    <property type="entry name" value="Phosphorylase Kinase, domain 1"/>
    <property type="match status" value="1"/>
</dbReference>
<evidence type="ECO:0000256" key="11">
    <source>
        <dbReference type="SAM" id="MobiDB-lite"/>
    </source>
</evidence>
<dbReference type="InterPro" id="IPR008271">
    <property type="entry name" value="Ser/Thr_kinase_AS"/>
</dbReference>
<dbReference type="SUPFAM" id="SSF56112">
    <property type="entry name" value="Protein kinase-like (PK-like)"/>
    <property type="match status" value="1"/>
</dbReference>
<reference evidence="16" key="1">
    <citation type="submission" date="2017-03" db="EMBL/GenBank/DDBJ databases">
        <authorList>
            <person name="Monnet C."/>
        </authorList>
    </citation>
    <scope>NUCLEOTIDE SEQUENCE [LARGE SCALE GENOMIC DNA]</scope>
    <source>
        <strain evidence="16">SJ5-8</strain>
    </source>
</reference>
<keyword evidence="4" id="KW-0677">Repeat</keyword>
<dbReference type="CDD" id="cd14014">
    <property type="entry name" value="STKc_PknB_like"/>
    <property type="match status" value="1"/>
</dbReference>
<dbReference type="NCBIfam" id="NF033483">
    <property type="entry name" value="PknB_PASTA_kin"/>
    <property type="match status" value="1"/>
</dbReference>
<dbReference type="RefSeq" id="WP_101588832.1">
    <property type="nucleotide sequence ID" value="NZ_FXZM01000006.1"/>
</dbReference>
<dbReference type="SMART" id="SM00220">
    <property type="entry name" value="S_TKc"/>
    <property type="match status" value="1"/>
</dbReference>
<sequence length="639" mass="67689">MNEVRKLSDRYEIRRVIGRGGMAEVHEGVDTRLGRRVAIKLLRSDLARDPSFHTRLEREAQSAASLNHPGIVSVYDSGEEQFAEPGGGTITVPFIVMEYVEGQTLRQVLSEHGPLTVTEALDVAAGVLSPLEYSHRNGIVHRDIKPANVMLTPDGDIKVMDFGIARALEDTGSLTQTQSVVGTAQYLSPEQARGEVVDARSDLYSTACLLYELLTGRPPFVGDSQLAVAYQHVGEAPQPPSTLVPSIPPAVDRLVLHGLDKQRDARYQDAHAFREDALAARDGRPLGIDGEGPATQLMSSAPTAAWADAPPTQAVEQQAGPHTGMLGEIEENQHEEKKSRTWLWVGGALLALVLAGLGLWMYTMNTEPEPQTFALEDMSDREANEAETYLEGLGLVVGREDQADDEIDEGNVVETDPASGSQVTEGDRITMFVSTGPDSIEVPDVAGDTESLARQTIGDAGLTAGSNIEENSPDVPGGEVMETRPGAGTDVPRDSSVDLVLSSGRVEVPDVTGMTQEEACTTLEGDEYQLSCAVETEETGDHEAGEVFEQAATAGTDVDQGATVTITVAEEEATPSPSPSPSTPSPGFTVDPPQVPGPDDDGGDGGGNGNGNGGGGNGGDNRGWGSLAHAWDRFLARVN</sequence>
<dbReference type="GO" id="GO:0005524">
    <property type="term" value="F:ATP binding"/>
    <property type="evidence" value="ECO:0007669"/>
    <property type="project" value="UniProtKB-UniRule"/>
</dbReference>
<evidence type="ECO:0000256" key="3">
    <source>
        <dbReference type="ARBA" id="ARBA00022679"/>
    </source>
</evidence>
<keyword evidence="3 15" id="KW-0808">Transferase</keyword>
<evidence type="ECO:0000259" key="14">
    <source>
        <dbReference type="PROSITE" id="PS51178"/>
    </source>
</evidence>
<feature type="transmembrane region" description="Helical" evidence="12">
    <location>
        <begin position="342"/>
        <end position="362"/>
    </location>
</feature>
<dbReference type="Pfam" id="PF03793">
    <property type="entry name" value="PASTA"/>
    <property type="match status" value="3"/>
</dbReference>
<dbReference type="GO" id="GO:0004674">
    <property type="term" value="F:protein serine/threonine kinase activity"/>
    <property type="evidence" value="ECO:0007669"/>
    <property type="project" value="UniProtKB-KW"/>
</dbReference>
<evidence type="ECO:0000256" key="1">
    <source>
        <dbReference type="ARBA" id="ARBA00012513"/>
    </source>
</evidence>
<keyword evidence="6 15" id="KW-0418">Kinase</keyword>
<evidence type="ECO:0000256" key="8">
    <source>
        <dbReference type="ARBA" id="ARBA00047899"/>
    </source>
</evidence>
<dbReference type="GO" id="GO:0106310">
    <property type="term" value="F:protein serine kinase activity"/>
    <property type="evidence" value="ECO:0007669"/>
    <property type="project" value="RHEA"/>
</dbReference>
<dbReference type="Gene3D" id="3.30.10.20">
    <property type="match status" value="3"/>
</dbReference>
<evidence type="ECO:0000256" key="7">
    <source>
        <dbReference type="ARBA" id="ARBA00022840"/>
    </source>
</evidence>
<feature type="domain" description="Protein kinase" evidence="13">
    <location>
        <begin position="11"/>
        <end position="278"/>
    </location>
</feature>
<dbReference type="FunFam" id="3.30.200.20:FF:000035">
    <property type="entry name" value="Serine/threonine protein kinase Stk1"/>
    <property type="match status" value="1"/>
</dbReference>
<evidence type="ECO:0000256" key="5">
    <source>
        <dbReference type="ARBA" id="ARBA00022741"/>
    </source>
</evidence>
<keyword evidence="2 15" id="KW-0723">Serine/threonine-protein kinase</keyword>
<dbReference type="EMBL" id="FXZM01000006">
    <property type="protein sequence ID" value="SMY11865.1"/>
    <property type="molecule type" value="Genomic_DNA"/>
</dbReference>
<gene>
    <name evidence="15" type="ORF">BJEO58_01457</name>
</gene>